<evidence type="ECO:0000256" key="1">
    <source>
        <dbReference type="ARBA" id="ARBA00004141"/>
    </source>
</evidence>
<proteinExistence type="inferred from homology"/>
<dbReference type="InterPro" id="IPR000301">
    <property type="entry name" value="Tetraspanin_animals"/>
</dbReference>
<evidence type="ECO:0000313" key="8">
    <source>
        <dbReference type="Proteomes" id="UP000030746"/>
    </source>
</evidence>
<keyword evidence="5 6" id="KW-0472">Membrane</keyword>
<dbReference type="RefSeq" id="XP_009048696.1">
    <property type="nucleotide sequence ID" value="XM_009050448.1"/>
</dbReference>
<dbReference type="EMBL" id="KB200701">
    <property type="protein sequence ID" value="ESP00577.1"/>
    <property type="molecule type" value="Genomic_DNA"/>
</dbReference>
<dbReference type="Gene3D" id="1.10.1450.10">
    <property type="entry name" value="Tetraspanin"/>
    <property type="match status" value="1"/>
</dbReference>
<dbReference type="PANTHER" id="PTHR19282">
    <property type="entry name" value="TETRASPANIN"/>
    <property type="match status" value="1"/>
</dbReference>
<dbReference type="KEGG" id="lgi:LOTGIDRAFT_157853"/>
<gene>
    <name evidence="7" type="ORF">LOTGIDRAFT_157853</name>
</gene>
<feature type="transmembrane region" description="Helical" evidence="6">
    <location>
        <begin position="56"/>
        <end position="77"/>
    </location>
</feature>
<dbReference type="Pfam" id="PF00335">
    <property type="entry name" value="Tetraspanin"/>
    <property type="match status" value="1"/>
</dbReference>
<dbReference type="InterPro" id="IPR018499">
    <property type="entry name" value="Tetraspanin/Peripherin"/>
</dbReference>
<dbReference type="SUPFAM" id="SSF48652">
    <property type="entry name" value="Tetraspanin"/>
    <property type="match status" value="1"/>
</dbReference>
<evidence type="ECO:0000313" key="7">
    <source>
        <dbReference type="EMBL" id="ESP00577.1"/>
    </source>
</evidence>
<feature type="transmembrane region" description="Helical" evidence="6">
    <location>
        <begin position="12"/>
        <end position="36"/>
    </location>
</feature>
<dbReference type="PRINTS" id="PR00259">
    <property type="entry name" value="TMFOUR"/>
</dbReference>
<evidence type="ECO:0000256" key="5">
    <source>
        <dbReference type="ARBA" id="ARBA00023136"/>
    </source>
</evidence>
<dbReference type="Proteomes" id="UP000030746">
    <property type="component" value="Unassembled WGS sequence"/>
</dbReference>
<comment type="similarity">
    <text evidence="2 6">Belongs to the tetraspanin (TM4SF) family.</text>
</comment>
<dbReference type="GO" id="GO:0005886">
    <property type="term" value="C:plasma membrane"/>
    <property type="evidence" value="ECO:0007669"/>
    <property type="project" value="TreeGrafter"/>
</dbReference>
<dbReference type="OMA" id="ACCQREP"/>
<dbReference type="PANTHER" id="PTHR19282:SF544">
    <property type="entry name" value="TETRASPANIN"/>
    <property type="match status" value="1"/>
</dbReference>
<evidence type="ECO:0000256" key="6">
    <source>
        <dbReference type="RuleBase" id="RU361218"/>
    </source>
</evidence>
<dbReference type="PIRSF" id="PIRSF002419">
    <property type="entry name" value="Tetraspanin"/>
    <property type="match status" value="1"/>
</dbReference>
<evidence type="ECO:0000256" key="4">
    <source>
        <dbReference type="ARBA" id="ARBA00022989"/>
    </source>
</evidence>
<feature type="transmembrane region" description="Helical" evidence="6">
    <location>
        <begin position="248"/>
        <end position="275"/>
    </location>
</feature>
<comment type="subcellular location">
    <subcellularLocation>
        <location evidence="1 6">Membrane</location>
        <topology evidence="1 6">Multi-pass membrane protein</topology>
    </subcellularLocation>
</comment>
<name>V4B2G9_LOTGI</name>
<dbReference type="GeneID" id="20237523"/>
<dbReference type="CTD" id="20237523"/>
<dbReference type="HOGENOM" id="CLU_055524_4_2_1"/>
<dbReference type="OrthoDB" id="438211at2759"/>
<dbReference type="AlphaFoldDB" id="V4B2G9"/>
<feature type="transmembrane region" description="Helical" evidence="6">
    <location>
        <begin position="89"/>
        <end position="111"/>
    </location>
</feature>
<accession>V4B2G9</accession>
<protein>
    <recommendedName>
        <fullName evidence="6">Tetraspanin</fullName>
    </recommendedName>
</protein>
<keyword evidence="8" id="KW-1185">Reference proteome</keyword>
<evidence type="ECO:0000256" key="3">
    <source>
        <dbReference type="ARBA" id="ARBA00022692"/>
    </source>
</evidence>
<organism evidence="7 8">
    <name type="scientific">Lottia gigantea</name>
    <name type="common">Giant owl limpet</name>
    <dbReference type="NCBI Taxonomy" id="225164"/>
    <lineage>
        <taxon>Eukaryota</taxon>
        <taxon>Metazoa</taxon>
        <taxon>Spiralia</taxon>
        <taxon>Lophotrochozoa</taxon>
        <taxon>Mollusca</taxon>
        <taxon>Gastropoda</taxon>
        <taxon>Patellogastropoda</taxon>
        <taxon>Lottioidea</taxon>
        <taxon>Lottiidae</taxon>
        <taxon>Lottia</taxon>
    </lineage>
</organism>
<dbReference type="InterPro" id="IPR008952">
    <property type="entry name" value="Tetraspanin_EC2_sf"/>
</dbReference>
<keyword evidence="4 6" id="KW-1133">Transmembrane helix</keyword>
<reference evidence="7 8" key="1">
    <citation type="journal article" date="2013" name="Nature">
        <title>Insights into bilaterian evolution from three spiralian genomes.</title>
        <authorList>
            <person name="Simakov O."/>
            <person name="Marletaz F."/>
            <person name="Cho S.J."/>
            <person name="Edsinger-Gonzales E."/>
            <person name="Havlak P."/>
            <person name="Hellsten U."/>
            <person name="Kuo D.H."/>
            <person name="Larsson T."/>
            <person name="Lv J."/>
            <person name="Arendt D."/>
            <person name="Savage R."/>
            <person name="Osoegawa K."/>
            <person name="de Jong P."/>
            <person name="Grimwood J."/>
            <person name="Chapman J.A."/>
            <person name="Shapiro H."/>
            <person name="Aerts A."/>
            <person name="Otillar R.P."/>
            <person name="Terry A.Y."/>
            <person name="Boore J.L."/>
            <person name="Grigoriev I.V."/>
            <person name="Lindberg D.R."/>
            <person name="Seaver E.C."/>
            <person name="Weisblat D.A."/>
            <person name="Putnam N.H."/>
            <person name="Rokhsar D.S."/>
        </authorList>
    </citation>
    <scope>NUCLEOTIDE SEQUENCE [LARGE SCALE GENOMIC DNA]</scope>
</reference>
<evidence type="ECO:0000256" key="2">
    <source>
        <dbReference type="ARBA" id="ARBA00006840"/>
    </source>
</evidence>
<sequence>MPAPSCGKCLKYLLLVFNILTLLIGCAVLVVGLYTLLSQFGSREVAAIVGTDLYEAGSYVLIAGGGLIIVISFCGWCGTIQENRTFLCCYIFILSLLLTVFIAAAVVGFIFKDQITDQLQVELETRIIYKYGVNLDIRENNFFTEAWDRLQLKIMCCGVSGNINSTDSWAFYKHYHTRWYEQFQPGSPYVPESCCDPAGEDPKCQGDMEMNGPPSLGPPVNSDMVLNMALYTDGCFDKIKNILKFNSVLIAIIGVTALAFTLLAILLSICLFRYIGDGEVV</sequence>
<keyword evidence="3 6" id="KW-0812">Transmembrane</keyword>